<evidence type="ECO:0000313" key="3">
    <source>
        <dbReference type="Proteomes" id="UP000198854"/>
    </source>
</evidence>
<proteinExistence type="predicted"/>
<dbReference type="STRING" id="861298.SAMN04488136_13825"/>
<organism evidence="2 3">
    <name type="scientific">Vibrio xiamenensis</name>
    <dbReference type="NCBI Taxonomy" id="861298"/>
    <lineage>
        <taxon>Bacteria</taxon>
        <taxon>Pseudomonadati</taxon>
        <taxon>Pseudomonadota</taxon>
        <taxon>Gammaproteobacteria</taxon>
        <taxon>Vibrionales</taxon>
        <taxon>Vibrionaceae</taxon>
        <taxon>Vibrio</taxon>
    </lineage>
</organism>
<evidence type="ECO:0000256" key="1">
    <source>
        <dbReference type="SAM" id="MobiDB-lite"/>
    </source>
</evidence>
<dbReference type="Proteomes" id="UP000198854">
    <property type="component" value="Unassembled WGS sequence"/>
</dbReference>
<name>A0A1G8GJZ9_9VIBR</name>
<protein>
    <submittedName>
        <fullName evidence="2">Uncharacterized protein</fullName>
    </submittedName>
</protein>
<feature type="compositionally biased region" description="Polar residues" evidence="1">
    <location>
        <begin position="369"/>
        <end position="378"/>
    </location>
</feature>
<evidence type="ECO:0000313" key="2">
    <source>
        <dbReference type="EMBL" id="SDH94651.1"/>
    </source>
</evidence>
<dbReference type="RefSeq" id="WP_093279096.1">
    <property type="nucleotide sequence ID" value="NZ_FNDD01000038.1"/>
</dbReference>
<dbReference type="EMBL" id="FNDD01000038">
    <property type="protein sequence ID" value="SDH94651.1"/>
    <property type="molecule type" value="Genomic_DNA"/>
</dbReference>
<feature type="region of interest" description="Disordered" evidence="1">
    <location>
        <begin position="348"/>
        <end position="378"/>
    </location>
</feature>
<reference evidence="2 3" key="1">
    <citation type="submission" date="2016-10" db="EMBL/GenBank/DDBJ databases">
        <authorList>
            <person name="de Groot N.N."/>
        </authorList>
    </citation>
    <scope>NUCLEOTIDE SEQUENCE [LARGE SCALE GENOMIC DNA]</scope>
    <source>
        <strain evidence="2 3">CGMCC 1.10228</strain>
    </source>
</reference>
<dbReference type="OrthoDB" id="5732380at2"/>
<sequence length="378" mass="43739">MLTNLIKPKLLICTGVFACIAYLLSAQQIARTYQDYFNHQLTPKLNQAWHDAADMGQSPQTSQLIELQTVKQLNQIEWQNPLQIFDYCLASPSSNTRRLSWLPTSTLDLQIPLHSPQLLDQFFRVDCQLKPLPWLSLTALFFVFVTLLKRTSSFAFSHQDQTLVQHLQSLAKDQVLAKRQLKLWLKQLKAFRIQHPAAKLNLLYLQRYFDPRSDDQRLELTKVDFTQLLERASQPLTLEFLCCDGNLQARISDIDIPLSITPTLYWYWYAQFRKQEEHGWVVNPPTNRPSHEMAKPLLKLMEQFGGHGRAKKELEDNGIRAKTLDQNRNKIKEALIKALGEPLADECGFESHKQEGQPQAKYRLKMSPKQISSLKQAN</sequence>
<dbReference type="AlphaFoldDB" id="A0A1G8GJZ9"/>
<gene>
    <name evidence="2" type="ORF">SAMN04488136_13825</name>
</gene>
<keyword evidence="3" id="KW-1185">Reference proteome</keyword>
<accession>A0A1G8GJZ9</accession>